<evidence type="ECO:0000256" key="2">
    <source>
        <dbReference type="ARBA" id="ARBA00023125"/>
    </source>
</evidence>
<sequence length="267" mass="29409">MRKWAPAAWQPGSSPAGIGPAVGAMVELLGEQDFGARLLERLHPTLPAASWSVYQVGPGCAPRLYLSGSLGIPDTTRACWNAYLSGPVREDRSLRFDDNPVQRTQLCHITAREVPNEHRARVYEAHGVAERVSIVEHGPDDALFAVNFYRHAHQRALSDAQIGDFEQLAPALLALARKQVALRGPMPEPQRSPEALRQRLLQLSGELTARELDVCTRLLRGMTQDGIAADLALSLPTVKTYRNRAFARLGIHFRNELFALVLGREAG</sequence>
<organism evidence="5 6">
    <name type="scientific">Pseudorhodoferax aquiterrae</name>
    <dbReference type="NCBI Taxonomy" id="747304"/>
    <lineage>
        <taxon>Bacteria</taxon>
        <taxon>Pseudomonadati</taxon>
        <taxon>Pseudomonadota</taxon>
        <taxon>Betaproteobacteria</taxon>
        <taxon>Burkholderiales</taxon>
        <taxon>Comamonadaceae</taxon>
    </lineage>
</organism>
<keyword evidence="2" id="KW-0238">DNA-binding</keyword>
<dbReference type="InterPro" id="IPR016032">
    <property type="entry name" value="Sig_transdc_resp-reg_C-effctor"/>
</dbReference>
<feature type="domain" description="HTH luxR-type" evidence="4">
    <location>
        <begin position="200"/>
        <end position="265"/>
    </location>
</feature>
<name>A0ABQ3G879_9BURK</name>
<dbReference type="SMART" id="SM00421">
    <property type="entry name" value="HTH_LUXR"/>
    <property type="match status" value="1"/>
</dbReference>
<keyword evidence="1" id="KW-0805">Transcription regulation</keyword>
<proteinExistence type="predicted"/>
<dbReference type="Gene3D" id="1.10.10.10">
    <property type="entry name" value="Winged helix-like DNA-binding domain superfamily/Winged helix DNA-binding domain"/>
    <property type="match status" value="1"/>
</dbReference>
<dbReference type="PROSITE" id="PS50043">
    <property type="entry name" value="HTH_LUXR_2"/>
    <property type="match status" value="1"/>
</dbReference>
<reference evidence="6" key="1">
    <citation type="journal article" date="2019" name="Int. J. Syst. Evol. Microbiol.">
        <title>The Global Catalogue of Microorganisms (GCM) 10K type strain sequencing project: providing services to taxonomists for standard genome sequencing and annotation.</title>
        <authorList>
            <consortium name="The Broad Institute Genomics Platform"/>
            <consortium name="The Broad Institute Genome Sequencing Center for Infectious Disease"/>
            <person name="Wu L."/>
            <person name="Ma J."/>
        </authorList>
    </citation>
    <scope>NUCLEOTIDE SEQUENCE [LARGE SCALE GENOMIC DNA]</scope>
    <source>
        <strain evidence="6">KCTC 23314</strain>
    </source>
</reference>
<evidence type="ECO:0000313" key="6">
    <source>
        <dbReference type="Proteomes" id="UP000626210"/>
    </source>
</evidence>
<dbReference type="RefSeq" id="WP_229883038.1">
    <property type="nucleotide sequence ID" value="NZ_BMYK01000022.1"/>
</dbReference>
<keyword evidence="6" id="KW-1185">Reference proteome</keyword>
<gene>
    <name evidence="5" type="ORF">GCM10007320_50730</name>
</gene>
<dbReference type="CDD" id="cd06170">
    <property type="entry name" value="LuxR_C_like"/>
    <property type="match status" value="1"/>
</dbReference>
<accession>A0ABQ3G879</accession>
<evidence type="ECO:0000313" key="5">
    <source>
        <dbReference type="EMBL" id="GHC96619.1"/>
    </source>
</evidence>
<evidence type="ECO:0000259" key="4">
    <source>
        <dbReference type="PROSITE" id="PS50043"/>
    </source>
</evidence>
<comment type="caution">
    <text evidence="5">The sequence shown here is derived from an EMBL/GenBank/DDBJ whole genome shotgun (WGS) entry which is preliminary data.</text>
</comment>
<dbReference type="PANTHER" id="PTHR44688:SF16">
    <property type="entry name" value="DNA-BINDING TRANSCRIPTIONAL ACTIVATOR DEVR_DOSR"/>
    <property type="match status" value="1"/>
</dbReference>
<dbReference type="SUPFAM" id="SSF46894">
    <property type="entry name" value="C-terminal effector domain of the bipartite response regulators"/>
    <property type="match status" value="1"/>
</dbReference>
<dbReference type="PANTHER" id="PTHR44688">
    <property type="entry name" value="DNA-BINDING TRANSCRIPTIONAL ACTIVATOR DEVR_DOSR"/>
    <property type="match status" value="1"/>
</dbReference>
<dbReference type="PRINTS" id="PR00038">
    <property type="entry name" value="HTHLUXR"/>
</dbReference>
<evidence type="ECO:0000256" key="1">
    <source>
        <dbReference type="ARBA" id="ARBA00023015"/>
    </source>
</evidence>
<dbReference type="InterPro" id="IPR000792">
    <property type="entry name" value="Tscrpt_reg_LuxR_C"/>
</dbReference>
<dbReference type="Proteomes" id="UP000626210">
    <property type="component" value="Unassembled WGS sequence"/>
</dbReference>
<dbReference type="Pfam" id="PF00196">
    <property type="entry name" value="GerE"/>
    <property type="match status" value="1"/>
</dbReference>
<dbReference type="EMBL" id="BMYK01000022">
    <property type="protein sequence ID" value="GHC96619.1"/>
    <property type="molecule type" value="Genomic_DNA"/>
</dbReference>
<evidence type="ECO:0000256" key="3">
    <source>
        <dbReference type="ARBA" id="ARBA00023163"/>
    </source>
</evidence>
<protein>
    <recommendedName>
        <fullName evidence="4">HTH luxR-type domain-containing protein</fullName>
    </recommendedName>
</protein>
<dbReference type="InterPro" id="IPR036388">
    <property type="entry name" value="WH-like_DNA-bd_sf"/>
</dbReference>
<keyword evidence="3" id="KW-0804">Transcription</keyword>